<dbReference type="AlphaFoldDB" id="A0A0F9FIX3"/>
<dbReference type="EMBL" id="LAZR01021150">
    <property type="protein sequence ID" value="KKL86324.1"/>
    <property type="molecule type" value="Genomic_DNA"/>
</dbReference>
<organism evidence="1">
    <name type="scientific">marine sediment metagenome</name>
    <dbReference type="NCBI Taxonomy" id="412755"/>
    <lineage>
        <taxon>unclassified sequences</taxon>
        <taxon>metagenomes</taxon>
        <taxon>ecological metagenomes</taxon>
    </lineage>
</organism>
<reference evidence="1" key="1">
    <citation type="journal article" date="2015" name="Nature">
        <title>Complex archaea that bridge the gap between prokaryotes and eukaryotes.</title>
        <authorList>
            <person name="Spang A."/>
            <person name="Saw J.H."/>
            <person name="Jorgensen S.L."/>
            <person name="Zaremba-Niedzwiedzka K."/>
            <person name="Martijn J."/>
            <person name="Lind A.E."/>
            <person name="van Eijk R."/>
            <person name="Schleper C."/>
            <person name="Guy L."/>
            <person name="Ettema T.J."/>
        </authorList>
    </citation>
    <scope>NUCLEOTIDE SEQUENCE</scope>
</reference>
<accession>A0A0F9FIX3</accession>
<evidence type="ECO:0000313" key="1">
    <source>
        <dbReference type="EMBL" id="KKL86324.1"/>
    </source>
</evidence>
<gene>
    <name evidence="1" type="ORF">LCGC14_1945840</name>
</gene>
<name>A0A0F9FIX3_9ZZZZ</name>
<protein>
    <submittedName>
        <fullName evidence="1">Uncharacterized protein</fullName>
    </submittedName>
</protein>
<comment type="caution">
    <text evidence="1">The sequence shown here is derived from an EMBL/GenBank/DDBJ whole genome shotgun (WGS) entry which is preliminary data.</text>
</comment>
<sequence length="47" mass="5154">MEPRIQYAQTKDGVSIAFWPPASPARIGCSRWCGSYGAAARLDEPLE</sequence>
<proteinExistence type="predicted"/>